<protein>
    <submittedName>
        <fullName evidence="1">Unnamed protein product</fullName>
    </submittedName>
</protein>
<proteinExistence type="predicted"/>
<dbReference type="Proteomes" id="UP001165101">
    <property type="component" value="Unassembled WGS sequence"/>
</dbReference>
<comment type="caution">
    <text evidence="1">The sequence shown here is derived from an EMBL/GenBank/DDBJ whole genome shotgun (WGS) entry which is preliminary data.</text>
</comment>
<keyword evidence="2" id="KW-1185">Reference proteome</keyword>
<reference evidence="1" key="1">
    <citation type="submission" date="2023-04" db="EMBL/GenBank/DDBJ databases">
        <title>Candida boidinii NBRC 1967.</title>
        <authorList>
            <person name="Ichikawa N."/>
            <person name="Sato H."/>
            <person name="Tonouchi N."/>
        </authorList>
    </citation>
    <scope>NUCLEOTIDE SEQUENCE</scope>
    <source>
        <strain evidence="1">NBRC 1967</strain>
    </source>
</reference>
<gene>
    <name evidence="1" type="ORF">Cboi01_000468000</name>
</gene>
<accession>A0ACB5TXV2</accession>
<dbReference type="EMBL" id="BSXV01003139">
    <property type="protein sequence ID" value="GME97656.1"/>
    <property type="molecule type" value="Genomic_DNA"/>
</dbReference>
<name>A0ACB5TXV2_CANBO</name>
<organism evidence="1 2">
    <name type="scientific">Candida boidinii</name>
    <name type="common">Yeast</name>
    <dbReference type="NCBI Taxonomy" id="5477"/>
    <lineage>
        <taxon>Eukaryota</taxon>
        <taxon>Fungi</taxon>
        <taxon>Dikarya</taxon>
        <taxon>Ascomycota</taxon>
        <taxon>Saccharomycotina</taxon>
        <taxon>Pichiomycetes</taxon>
        <taxon>Pichiales</taxon>
        <taxon>Pichiaceae</taxon>
        <taxon>Ogataea</taxon>
        <taxon>Ogataea/Candida clade</taxon>
    </lineage>
</organism>
<evidence type="ECO:0000313" key="1">
    <source>
        <dbReference type="EMBL" id="GME97656.1"/>
    </source>
</evidence>
<sequence length="94" mass="10545">MNPEIDPKNPQLLKVSLPTSTAEVKQKQTKLLKETMDQSKTSLNHLRGVVMKDLKKVTGSKDIVTALTKNIDKVYQSYSDELMTALKNAEKSLK</sequence>
<evidence type="ECO:0000313" key="2">
    <source>
        <dbReference type="Proteomes" id="UP001165101"/>
    </source>
</evidence>